<keyword evidence="3" id="KW-1185">Reference proteome</keyword>
<dbReference type="Proteomes" id="UP000257109">
    <property type="component" value="Unassembled WGS sequence"/>
</dbReference>
<accession>A0A371GFC1</accession>
<dbReference type="EMBL" id="QJKJ01005727">
    <property type="protein sequence ID" value="RDX89245.1"/>
    <property type="molecule type" value="Genomic_DNA"/>
</dbReference>
<protein>
    <recommendedName>
        <fullName evidence="1">Retrovirus-related Pol polyprotein from transposon TNT 1-94-like beta-barrel domain-containing protein</fullName>
    </recommendedName>
</protein>
<proteinExistence type="predicted"/>
<comment type="caution">
    <text evidence="2">The sequence shown here is derived from an EMBL/GenBank/DDBJ whole genome shotgun (WGS) entry which is preliminary data.</text>
</comment>
<dbReference type="OrthoDB" id="1937754at2759"/>
<dbReference type="AlphaFoldDB" id="A0A371GFC1"/>
<reference evidence="2" key="1">
    <citation type="submission" date="2018-05" db="EMBL/GenBank/DDBJ databases">
        <title>Draft genome of Mucuna pruriens seed.</title>
        <authorList>
            <person name="Nnadi N.E."/>
            <person name="Vos R."/>
            <person name="Hasami M.H."/>
            <person name="Devisetty U.K."/>
            <person name="Aguiy J.C."/>
        </authorList>
    </citation>
    <scope>NUCLEOTIDE SEQUENCE [LARGE SCALE GENOMIC DNA]</scope>
    <source>
        <strain evidence="2">JCA_2017</strain>
    </source>
</reference>
<gene>
    <name evidence="2" type="ORF">CR513_29054</name>
</gene>
<name>A0A371GFC1_MUCPR</name>
<dbReference type="InterPro" id="IPR054722">
    <property type="entry name" value="PolX-like_BBD"/>
</dbReference>
<evidence type="ECO:0000313" key="3">
    <source>
        <dbReference type="Proteomes" id="UP000257109"/>
    </source>
</evidence>
<sequence>MHGDPEKVHMEIRPMTLLMEEIRFLILEMNHMIMFSPDFISYSTLSVEQHIIVANEARVLIVGLGNIQLQPSLSLHNILHVPKLTNNLVNKIFFLQQVESLVSFNLRGSVGK</sequence>
<feature type="non-terminal residue" evidence="2">
    <location>
        <position position="1"/>
    </location>
</feature>
<dbReference type="Pfam" id="PF22936">
    <property type="entry name" value="Pol_BBD"/>
    <property type="match status" value="1"/>
</dbReference>
<organism evidence="2 3">
    <name type="scientific">Mucuna pruriens</name>
    <name type="common">Velvet bean</name>
    <name type="synonym">Dolichos pruriens</name>
    <dbReference type="NCBI Taxonomy" id="157652"/>
    <lineage>
        <taxon>Eukaryota</taxon>
        <taxon>Viridiplantae</taxon>
        <taxon>Streptophyta</taxon>
        <taxon>Embryophyta</taxon>
        <taxon>Tracheophyta</taxon>
        <taxon>Spermatophyta</taxon>
        <taxon>Magnoliopsida</taxon>
        <taxon>eudicotyledons</taxon>
        <taxon>Gunneridae</taxon>
        <taxon>Pentapetalae</taxon>
        <taxon>rosids</taxon>
        <taxon>fabids</taxon>
        <taxon>Fabales</taxon>
        <taxon>Fabaceae</taxon>
        <taxon>Papilionoideae</taxon>
        <taxon>50 kb inversion clade</taxon>
        <taxon>NPAAA clade</taxon>
        <taxon>indigoferoid/millettioid clade</taxon>
        <taxon>Phaseoleae</taxon>
        <taxon>Mucuna</taxon>
    </lineage>
</organism>
<feature type="domain" description="Retrovirus-related Pol polyprotein from transposon TNT 1-94-like beta-barrel" evidence="1">
    <location>
        <begin position="30"/>
        <end position="89"/>
    </location>
</feature>
<evidence type="ECO:0000313" key="2">
    <source>
        <dbReference type="EMBL" id="RDX89245.1"/>
    </source>
</evidence>
<evidence type="ECO:0000259" key="1">
    <source>
        <dbReference type="Pfam" id="PF22936"/>
    </source>
</evidence>